<feature type="chain" id="PRO_5025065663" description="Lipoprotein" evidence="2">
    <location>
        <begin position="32"/>
        <end position="126"/>
    </location>
</feature>
<reference evidence="3 4" key="1">
    <citation type="submission" date="2019-12" db="EMBL/GenBank/DDBJ databases">
        <title>Whole genome shotgun sequence of Streptomyces tubercidicus NBRC 13090.</title>
        <authorList>
            <person name="Ichikawa N."/>
            <person name="Kimura A."/>
            <person name="Kitahashi Y."/>
            <person name="Komaki H."/>
            <person name="Tamura T."/>
        </authorList>
    </citation>
    <scope>NUCLEOTIDE SEQUENCE [LARGE SCALE GENOMIC DNA]</scope>
    <source>
        <strain evidence="3 4">NBRC 13090</strain>
    </source>
</reference>
<sequence length="126" mass="12773">MTDIDPRPTTSRRRRAATGLTALAVALLACGAAVEVTGNLLGPPANGTGTGTGSHPAKTVQPSHPRSHAPETPPPHHPPRPDRPPTDRLPSPDHPLPTAPADLPAPTAVATFPATAPVTGSPSIEP</sequence>
<dbReference type="Proteomes" id="UP000431826">
    <property type="component" value="Unassembled WGS sequence"/>
</dbReference>
<protein>
    <recommendedName>
        <fullName evidence="5">Lipoprotein</fullName>
    </recommendedName>
</protein>
<dbReference type="EMBL" id="BLIR01000001">
    <property type="protein sequence ID" value="GFE35817.1"/>
    <property type="molecule type" value="Genomic_DNA"/>
</dbReference>
<evidence type="ECO:0000256" key="2">
    <source>
        <dbReference type="SAM" id="SignalP"/>
    </source>
</evidence>
<keyword evidence="4" id="KW-1185">Reference proteome</keyword>
<feature type="signal peptide" evidence="2">
    <location>
        <begin position="1"/>
        <end position="31"/>
    </location>
</feature>
<evidence type="ECO:0000256" key="1">
    <source>
        <dbReference type="SAM" id="MobiDB-lite"/>
    </source>
</evidence>
<feature type="compositionally biased region" description="Low complexity" evidence="1">
    <location>
        <begin position="99"/>
        <end position="119"/>
    </location>
</feature>
<gene>
    <name evidence="3" type="ORF">Stube_04900</name>
</gene>
<feature type="region of interest" description="Disordered" evidence="1">
    <location>
        <begin position="38"/>
        <end position="126"/>
    </location>
</feature>
<dbReference type="GeneID" id="96281674"/>
<evidence type="ECO:0008006" key="5">
    <source>
        <dbReference type="Google" id="ProtNLM"/>
    </source>
</evidence>
<name>A0A640UJ50_9ACTN</name>
<accession>A0A640UJ50</accession>
<dbReference type="RefSeq" id="WP_159742248.1">
    <property type="nucleotide sequence ID" value="NZ_BLIR01000001.1"/>
</dbReference>
<dbReference type="PROSITE" id="PS51257">
    <property type="entry name" value="PROKAR_LIPOPROTEIN"/>
    <property type="match status" value="1"/>
</dbReference>
<comment type="caution">
    <text evidence="3">The sequence shown here is derived from an EMBL/GenBank/DDBJ whole genome shotgun (WGS) entry which is preliminary data.</text>
</comment>
<dbReference type="AlphaFoldDB" id="A0A640UJ50"/>
<keyword evidence="2" id="KW-0732">Signal</keyword>
<evidence type="ECO:0000313" key="4">
    <source>
        <dbReference type="Proteomes" id="UP000431826"/>
    </source>
</evidence>
<proteinExistence type="predicted"/>
<evidence type="ECO:0000313" key="3">
    <source>
        <dbReference type="EMBL" id="GFE35817.1"/>
    </source>
</evidence>
<organism evidence="3 4">
    <name type="scientific">Streptomyces tubercidicus</name>
    <dbReference type="NCBI Taxonomy" id="47759"/>
    <lineage>
        <taxon>Bacteria</taxon>
        <taxon>Bacillati</taxon>
        <taxon>Actinomycetota</taxon>
        <taxon>Actinomycetes</taxon>
        <taxon>Kitasatosporales</taxon>
        <taxon>Streptomycetaceae</taxon>
        <taxon>Streptomyces</taxon>
    </lineage>
</organism>